<protein>
    <submittedName>
        <fullName evidence="2">Protein kinase domain-containing protein</fullName>
    </submittedName>
</protein>
<dbReference type="AlphaFoldDB" id="A0A914PMJ8"/>
<reference evidence="2" key="1">
    <citation type="submission" date="2022-11" db="UniProtKB">
        <authorList>
            <consortium name="WormBaseParasite"/>
        </authorList>
    </citation>
    <scope>IDENTIFICATION</scope>
</reference>
<dbReference type="Proteomes" id="UP000887578">
    <property type="component" value="Unplaced"/>
</dbReference>
<organism evidence="1 2">
    <name type="scientific">Panagrolaimus davidi</name>
    <dbReference type="NCBI Taxonomy" id="227884"/>
    <lineage>
        <taxon>Eukaryota</taxon>
        <taxon>Metazoa</taxon>
        <taxon>Ecdysozoa</taxon>
        <taxon>Nematoda</taxon>
        <taxon>Chromadorea</taxon>
        <taxon>Rhabditida</taxon>
        <taxon>Tylenchina</taxon>
        <taxon>Panagrolaimomorpha</taxon>
        <taxon>Panagrolaimoidea</taxon>
        <taxon>Panagrolaimidae</taxon>
        <taxon>Panagrolaimus</taxon>
    </lineage>
</organism>
<name>A0A914PMJ8_9BILA</name>
<accession>A0A914PMJ8</accession>
<dbReference type="InterPro" id="IPR011009">
    <property type="entry name" value="Kinase-like_dom_sf"/>
</dbReference>
<dbReference type="Gene3D" id="1.10.510.10">
    <property type="entry name" value="Transferase(Phosphotransferase) domain 1"/>
    <property type="match status" value="1"/>
</dbReference>
<dbReference type="WBParaSite" id="PDA_v2.g19237.t1">
    <property type="protein sequence ID" value="PDA_v2.g19237.t1"/>
    <property type="gene ID" value="PDA_v2.g19237"/>
</dbReference>
<dbReference type="InterPro" id="IPR050235">
    <property type="entry name" value="CK1_Ser-Thr_kinase"/>
</dbReference>
<evidence type="ECO:0000313" key="1">
    <source>
        <dbReference type="Proteomes" id="UP000887578"/>
    </source>
</evidence>
<sequence length="499" mass="59249">MSENVEPLIQFKLRSKFNGWKIVKKLEDWGGHGASYKVIKEKLPYLLKIEKTGHDKFLKHEVRVLQELAKVSEARHISKIEEAKQYNNIFYVVYTFFGKTLKDLCENAPNKIFDRVPAVSAASQCLNAIKSFHANGYFLSDTQPTNFAIGTPEFNQTRKIFVLNVYMAKKYKKHDGTLIDVFWSSPSSFRDRYKSISHHEKQKIRCIDEIESWFYMIVEWTCGRLPWVHGLVNFQRNMLKMKQYFLTDGEKSLDGCPSEYLQILKLIRENQDNDYYNKSIYKQSFEWKIKESLLLQRNFSLGTFESTDFKYINKHKKAIYRIKLYQRGIPHSHCQFGSWIVLKLVNHNLDTNIEVKYTVKIPSANFTKKFHHIFEKNKEWEMHGCKIEELFNPKKKYFVDGIMNLKFEFQFVEVEKDFVEKINNLSIGTTEEARFDKSPDKAVYYFCPLWRSNFQLQQIKNCMPNQYFKSPVYVGCNEFKCYFELYPKLEESNDFEDGA</sequence>
<keyword evidence="1" id="KW-1185">Reference proteome</keyword>
<proteinExistence type="predicted"/>
<dbReference type="SUPFAM" id="SSF56112">
    <property type="entry name" value="Protein kinase-like (PK-like)"/>
    <property type="match status" value="1"/>
</dbReference>
<evidence type="ECO:0000313" key="2">
    <source>
        <dbReference type="WBParaSite" id="PDA_v2.g19237.t1"/>
    </source>
</evidence>
<dbReference type="PANTHER" id="PTHR11909">
    <property type="entry name" value="CASEIN KINASE-RELATED"/>
    <property type="match status" value="1"/>
</dbReference>